<dbReference type="Proteomes" id="UP000245790">
    <property type="component" value="Unassembled WGS sequence"/>
</dbReference>
<proteinExistence type="predicted"/>
<feature type="transmembrane region" description="Helical" evidence="2">
    <location>
        <begin position="381"/>
        <end position="401"/>
    </location>
</feature>
<dbReference type="EMBL" id="QGGU01000004">
    <property type="protein sequence ID" value="PWK52999.1"/>
    <property type="molecule type" value="Genomic_DNA"/>
</dbReference>
<evidence type="ECO:0000313" key="3">
    <source>
        <dbReference type="EMBL" id="PWK52999.1"/>
    </source>
</evidence>
<feature type="transmembrane region" description="Helical" evidence="2">
    <location>
        <begin position="143"/>
        <end position="174"/>
    </location>
</feature>
<keyword evidence="4" id="KW-1185">Reference proteome</keyword>
<keyword evidence="2" id="KW-0472">Membrane</keyword>
<keyword evidence="2" id="KW-0812">Transmembrane</keyword>
<evidence type="ECO:0000256" key="1">
    <source>
        <dbReference type="SAM" id="MobiDB-lite"/>
    </source>
</evidence>
<feature type="transmembrane region" description="Helical" evidence="2">
    <location>
        <begin position="201"/>
        <end position="227"/>
    </location>
</feature>
<evidence type="ECO:0000256" key="2">
    <source>
        <dbReference type="SAM" id="Phobius"/>
    </source>
</evidence>
<protein>
    <recommendedName>
        <fullName evidence="5">DUF4129 domain-containing protein</fullName>
    </recommendedName>
</protein>
<dbReference type="AlphaFoldDB" id="A0A316FWS2"/>
<evidence type="ECO:0008006" key="5">
    <source>
        <dbReference type="Google" id="ProtNLM"/>
    </source>
</evidence>
<feature type="transmembrane region" description="Helical" evidence="2">
    <location>
        <begin position="33"/>
        <end position="52"/>
    </location>
</feature>
<dbReference type="RefSeq" id="WP_109762970.1">
    <property type="nucleotide sequence ID" value="NZ_QGGU01000004.1"/>
</dbReference>
<feature type="transmembrane region" description="Helical" evidence="2">
    <location>
        <begin position="262"/>
        <end position="284"/>
    </location>
</feature>
<reference evidence="3 4" key="1">
    <citation type="submission" date="2018-05" db="EMBL/GenBank/DDBJ databases">
        <title>Genomic Encyclopedia of Type Strains, Phase IV (KMG-IV): sequencing the most valuable type-strain genomes for metagenomic binning, comparative biology and taxonomic classification.</title>
        <authorList>
            <person name="Goeker M."/>
        </authorList>
    </citation>
    <scope>NUCLEOTIDE SEQUENCE [LARGE SCALE GENOMIC DNA]</scope>
    <source>
        <strain evidence="3 4">DSM 25350</strain>
    </source>
</reference>
<keyword evidence="2" id="KW-1133">Transmembrane helix</keyword>
<gene>
    <name evidence="3" type="ORF">C8D97_104217</name>
</gene>
<sequence length="553" mass="64767">MNLQSITAKVKPRLGWEALDLGFRMVQHHWRDLYTLWFGITLPIFILGVLLFHNHLLWFLIAFWWIKPLFDTSLLNYISQALFDQRPGFKQSIQQFPSYAFKQWFAALTWRRFSLTRPMDLAVSQLENLSGNSRSRRLGTLHAFNAGACSWLTLLFLFFHLLFYVNLLLLVVWLTPDIYLQQLGDDVIDWLWSSESISGQIIQATLIYLLLGFFSPFHMLGGFSIYINQRTILEAWDIELVFRQLAQRINKQQHKTRRRNRVQLLCVPVLCLMMITLSESQAVISENQPVTSENQTAISENQPVTSENKELKQEQQKNLTKQQAKQQINDILDNEPFRRHQQQSQVTFDFDWDWNSNDQKQESSDFNILSFFKSLATIAEWLLWLVVIFIVFWLIVKLTDLKHFFRFGKKKTIKQNQPDLLFGLDMRADSLPKHPEKNSWQLWQKGQHRQALSLLLKATIVQLIEHCHCDFEAGDTELECAALVRRRAPKNCSAYFDELIQIWRLYAYGHQLPKPEKVEHLCNSWPSLFSDSRFNQTVSMESSVASNNSGAAT</sequence>
<comment type="caution">
    <text evidence="3">The sequence shown here is derived from an EMBL/GenBank/DDBJ whole genome shotgun (WGS) entry which is preliminary data.</text>
</comment>
<evidence type="ECO:0000313" key="4">
    <source>
        <dbReference type="Proteomes" id="UP000245790"/>
    </source>
</evidence>
<organism evidence="3 4">
    <name type="scientific">Pleionea mediterranea</name>
    <dbReference type="NCBI Taxonomy" id="523701"/>
    <lineage>
        <taxon>Bacteria</taxon>
        <taxon>Pseudomonadati</taxon>
        <taxon>Pseudomonadota</taxon>
        <taxon>Gammaproteobacteria</taxon>
        <taxon>Oceanospirillales</taxon>
        <taxon>Pleioneaceae</taxon>
        <taxon>Pleionea</taxon>
    </lineage>
</organism>
<feature type="transmembrane region" description="Helical" evidence="2">
    <location>
        <begin position="58"/>
        <end position="78"/>
    </location>
</feature>
<feature type="region of interest" description="Disordered" evidence="1">
    <location>
        <begin position="292"/>
        <end position="319"/>
    </location>
</feature>
<name>A0A316FWS2_9GAMM</name>
<dbReference type="OrthoDB" id="183980at2"/>
<feature type="compositionally biased region" description="Polar residues" evidence="1">
    <location>
        <begin position="292"/>
        <end position="306"/>
    </location>
</feature>
<accession>A0A316FWS2</accession>